<evidence type="ECO:0000313" key="10">
    <source>
        <dbReference type="Proteomes" id="UP000290649"/>
    </source>
</evidence>
<evidence type="ECO:0000256" key="2">
    <source>
        <dbReference type="ARBA" id="ARBA00022448"/>
    </source>
</evidence>
<feature type="transmembrane region" description="Helical" evidence="7">
    <location>
        <begin position="220"/>
        <end position="241"/>
    </location>
</feature>
<reference evidence="9 10" key="1">
    <citation type="journal article" date="2019" name="Int. J. Syst. Evol. Microbiol.">
        <title>Anaerobacillus alkaliphilus sp. nov., a novel alkaliphilic and moderately halophilic bacterium.</title>
        <authorList>
            <person name="Borsodi A.K."/>
            <person name="Aszalos J.M."/>
            <person name="Bihari P."/>
            <person name="Nagy I."/>
            <person name="Schumann P."/>
            <person name="Sproer C."/>
            <person name="Kovacs A.L."/>
            <person name="Boka K."/>
            <person name="Dobosy P."/>
            <person name="Ovari M."/>
            <person name="Szili-Kovacs T."/>
            <person name="Toth E."/>
        </authorList>
    </citation>
    <scope>NUCLEOTIDE SEQUENCE [LARGE SCALE GENOMIC DNA]</scope>
    <source>
        <strain evidence="9 10">B16-10</strain>
    </source>
</reference>
<dbReference type="RefSeq" id="WP_129078378.1">
    <property type="nucleotide sequence ID" value="NZ_QOUX01000037.1"/>
</dbReference>
<dbReference type="Gene3D" id="1.20.1250.20">
    <property type="entry name" value="MFS general substrate transporter like domains"/>
    <property type="match status" value="1"/>
</dbReference>
<keyword evidence="5 7" id="KW-1133">Transmembrane helix</keyword>
<protein>
    <submittedName>
        <fullName evidence="9">MFS transporter</fullName>
    </submittedName>
</protein>
<feature type="transmembrane region" description="Helical" evidence="7">
    <location>
        <begin position="75"/>
        <end position="97"/>
    </location>
</feature>
<feature type="domain" description="Major facilitator superfamily (MFS) profile" evidence="8">
    <location>
        <begin position="9"/>
        <end position="398"/>
    </location>
</feature>
<keyword evidence="10" id="KW-1185">Reference proteome</keyword>
<feature type="transmembrane region" description="Helical" evidence="7">
    <location>
        <begin position="286"/>
        <end position="303"/>
    </location>
</feature>
<comment type="caution">
    <text evidence="9">The sequence shown here is derived from an EMBL/GenBank/DDBJ whole genome shotgun (WGS) entry which is preliminary data.</text>
</comment>
<feature type="transmembrane region" description="Helical" evidence="7">
    <location>
        <begin position="309"/>
        <end position="327"/>
    </location>
</feature>
<keyword evidence="6 7" id="KW-0472">Membrane</keyword>
<evidence type="ECO:0000259" key="8">
    <source>
        <dbReference type="PROSITE" id="PS50850"/>
    </source>
</evidence>
<evidence type="ECO:0000256" key="1">
    <source>
        <dbReference type="ARBA" id="ARBA00004651"/>
    </source>
</evidence>
<feature type="transmembrane region" description="Helical" evidence="7">
    <location>
        <begin position="12"/>
        <end position="36"/>
    </location>
</feature>
<evidence type="ECO:0000256" key="7">
    <source>
        <dbReference type="SAM" id="Phobius"/>
    </source>
</evidence>
<evidence type="ECO:0000256" key="4">
    <source>
        <dbReference type="ARBA" id="ARBA00022692"/>
    </source>
</evidence>
<evidence type="ECO:0000256" key="6">
    <source>
        <dbReference type="ARBA" id="ARBA00023136"/>
    </source>
</evidence>
<dbReference type="GO" id="GO:0022857">
    <property type="term" value="F:transmembrane transporter activity"/>
    <property type="evidence" value="ECO:0007669"/>
    <property type="project" value="InterPro"/>
</dbReference>
<dbReference type="CDD" id="cd06173">
    <property type="entry name" value="MFS_MefA_like"/>
    <property type="match status" value="1"/>
</dbReference>
<dbReference type="PANTHER" id="PTHR23513">
    <property type="entry name" value="INTEGRAL MEMBRANE EFFLUX PROTEIN-RELATED"/>
    <property type="match status" value="1"/>
</dbReference>
<dbReference type="Proteomes" id="UP000290649">
    <property type="component" value="Unassembled WGS sequence"/>
</dbReference>
<accession>A0A4Q0VT41</accession>
<feature type="transmembrane region" description="Helical" evidence="7">
    <location>
        <begin position="42"/>
        <end position="63"/>
    </location>
</feature>
<keyword evidence="2" id="KW-0813">Transport</keyword>
<dbReference type="SUPFAM" id="SSF103473">
    <property type="entry name" value="MFS general substrate transporter"/>
    <property type="match status" value="1"/>
</dbReference>
<dbReference type="PROSITE" id="PS50850">
    <property type="entry name" value="MFS"/>
    <property type="match status" value="1"/>
</dbReference>
<dbReference type="EMBL" id="QOUX01000037">
    <property type="protein sequence ID" value="RXJ00686.1"/>
    <property type="molecule type" value="Genomic_DNA"/>
</dbReference>
<evidence type="ECO:0000313" key="9">
    <source>
        <dbReference type="EMBL" id="RXJ00686.1"/>
    </source>
</evidence>
<feature type="transmembrane region" description="Helical" evidence="7">
    <location>
        <begin position="103"/>
        <end position="126"/>
    </location>
</feature>
<feature type="transmembrane region" description="Helical" evidence="7">
    <location>
        <begin position="374"/>
        <end position="394"/>
    </location>
</feature>
<evidence type="ECO:0000256" key="5">
    <source>
        <dbReference type="ARBA" id="ARBA00022989"/>
    </source>
</evidence>
<feature type="transmembrane region" description="Helical" evidence="7">
    <location>
        <begin position="147"/>
        <end position="165"/>
    </location>
</feature>
<name>A0A4Q0VT41_9BACI</name>
<feature type="transmembrane region" description="Helical" evidence="7">
    <location>
        <begin position="347"/>
        <end position="368"/>
    </location>
</feature>
<dbReference type="GO" id="GO:0005886">
    <property type="term" value="C:plasma membrane"/>
    <property type="evidence" value="ECO:0007669"/>
    <property type="project" value="UniProtKB-SubCell"/>
</dbReference>
<comment type="subcellular location">
    <subcellularLocation>
        <location evidence="1">Cell membrane</location>
        <topology evidence="1">Multi-pass membrane protein</topology>
    </subcellularLocation>
</comment>
<keyword evidence="3" id="KW-1003">Cell membrane</keyword>
<feature type="transmembrane region" description="Helical" evidence="7">
    <location>
        <begin position="171"/>
        <end position="190"/>
    </location>
</feature>
<dbReference type="OrthoDB" id="9775268at2"/>
<dbReference type="AlphaFoldDB" id="A0A4Q0VT41"/>
<feature type="transmembrane region" description="Helical" evidence="7">
    <location>
        <begin position="261"/>
        <end position="279"/>
    </location>
</feature>
<dbReference type="PANTHER" id="PTHR23513:SF11">
    <property type="entry name" value="STAPHYLOFERRIN A TRANSPORTER"/>
    <property type="match status" value="1"/>
</dbReference>
<dbReference type="InterPro" id="IPR036259">
    <property type="entry name" value="MFS_trans_sf"/>
</dbReference>
<evidence type="ECO:0000256" key="3">
    <source>
        <dbReference type="ARBA" id="ARBA00022475"/>
    </source>
</evidence>
<dbReference type="InterPro" id="IPR011701">
    <property type="entry name" value="MFS"/>
</dbReference>
<dbReference type="Pfam" id="PF07690">
    <property type="entry name" value="MFS_1"/>
    <property type="match status" value="1"/>
</dbReference>
<proteinExistence type="predicted"/>
<dbReference type="InterPro" id="IPR020846">
    <property type="entry name" value="MFS_dom"/>
</dbReference>
<organism evidence="9 10">
    <name type="scientific">Anaerobacillus alkaliphilus</name>
    <dbReference type="NCBI Taxonomy" id="1548597"/>
    <lineage>
        <taxon>Bacteria</taxon>
        <taxon>Bacillati</taxon>
        <taxon>Bacillota</taxon>
        <taxon>Bacilli</taxon>
        <taxon>Bacillales</taxon>
        <taxon>Bacillaceae</taxon>
        <taxon>Anaerobacillus</taxon>
    </lineage>
</organism>
<sequence>MKSLRHDTRLHKLLLANTFSSMGSGITMIAIPWLFLTKEGGGILLGYMTLLSTILMFVVTPYVGVIIDQLSRKKLLIIGELLGFSVISFFIILGFMGVEYQTWHLSVLLISGGFYYNLFYPTIFAFNQEIFDKSQYKALNGIMEVQGQLAAVLAGGIAAFLLPLINFKWILVLDAATYLIAIGLFLTIPYKKKVSFARVTESFFFKLTEGYRFMKQQPRLFFFLLASFIPFIVVMVTNYVFPIYIDTILAADVSVYGMKSMVYGIGAALAGLILPILLTRIGNERAIVWLMFVFMIAVVGYIFFQHVLIFYLLTVIFAFGAAGTRVARNSLMMEVVPNDKMGRVDSLFRVIGLSIRMVLLATFTQIIANANIMVSFHILSVMLVGSLITILLTYKVVRVRVINEYQAKAL</sequence>
<keyword evidence="4 7" id="KW-0812">Transmembrane</keyword>
<gene>
    <name evidence="9" type="ORF">DS745_11550</name>
</gene>